<evidence type="ECO:0000256" key="4">
    <source>
        <dbReference type="ARBA" id="ARBA00022741"/>
    </source>
</evidence>
<dbReference type="GO" id="GO:0038066">
    <property type="term" value="P:p38MAPK cascade"/>
    <property type="evidence" value="ECO:0007669"/>
    <property type="project" value="EnsemblFungi"/>
</dbReference>
<dbReference type="GO" id="GO:0010971">
    <property type="term" value="P:positive regulation of G2/M transition of mitotic cell cycle"/>
    <property type="evidence" value="ECO:0007669"/>
    <property type="project" value="EnsemblFungi"/>
</dbReference>
<evidence type="ECO:0000259" key="15">
    <source>
        <dbReference type="PROSITE" id="PS50011"/>
    </source>
</evidence>
<keyword evidence="6 12" id="KW-0067">ATP-binding</keyword>
<protein>
    <recommendedName>
        <fullName evidence="8">mitogen-activated protein kinase kinase</fullName>
        <ecNumber evidence="8">2.7.12.2</ecNumber>
    </recommendedName>
</protein>
<keyword evidence="4 12" id="KW-0547">Nucleotide-binding</keyword>
<dbReference type="PANTHER" id="PTHR48013:SF25">
    <property type="entry name" value="MAP KINASE KINASE PBS2"/>
    <property type="match status" value="1"/>
</dbReference>
<dbReference type="GO" id="GO:0005634">
    <property type="term" value="C:nucleus"/>
    <property type="evidence" value="ECO:0007669"/>
    <property type="project" value="EnsemblFungi"/>
</dbReference>
<dbReference type="AlphaFoldDB" id="A0A139AU82"/>
<gene>
    <name evidence="16" type="ORF">M427DRAFT_406814</name>
</gene>
<proteinExistence type="inferred from homology"/>
<dbReference type="GO" id="GO:0005078">
    <property type="term" value="F:MAP-kinase scaffold activity"/>
    <property type="evidence" value="ECO:0007669"/>
    <property type="project" value="EnsemblFungi"/>
</dbReference>
<accession>A0A139AU82</accession>
<feature type="domain" description="Protein kinase" evidence="15">
    <location>
        <begin position="103"/>
        <end position="357"/>
    </location>
</feature>
<dbReference type="OrthoDB" id="10252354at2759"/>
<dbReference type="OMA" id="FPYNTWG"/>
<evidence type="ECO:0000313" key="17">
    <source>
        <dbReference type="Proteomes" id="UP000070544"/>
    </source>
</evidence>
<dbReference type="GO" id="GO:0007015">
    <property type="term" value="P:actin filament organization"/>
    <property type="evidence" value="ECO:0007669"/>
    <property type="project" value="EnsemblFungi"/>
</dbReference>
<evidence type="ECO:0000256" key="1">
    <source>
        <dbReference type="ARBA" id="ARBA00022527"/>
    </source>
</evidence>
<dbReference type="SMART" id="SM00220">
    <property type="entry name" value="S_TKc"/>
    <property type="match status" value="1"/>
</dbReference>
<dbReference type="InterPro" id="IPR000719">
    <property type="entry name" value="Prot_kinase_dom"/>
</dbReference>
<dbReference type="Pfam" id="PF00069">
    <property type="entry name" value="Pkinase"/>
    <property type="match status" value="1"/>
</dbReference>
<evidence type="ECO:0000256" key="3">
    <source>
        <dbReference type="ARBA" id="ARBA00022679"/>
    </source>
</evidence>
<dbReference type="GO" id="GO:0005934">
    <property type="term" value="C:cellular bud tip"/>
    <property type="evidence" value="ECO:0007669"/>
    <property type="project" value="EnsemblFungi"/>
</dbReference>
<keyword evidence="1 13" id="KW-0723">Serine/threonine-protein kinase</keyword>
<dbReference type="FunFam" id="1.10.510.10:FF:000432">
    <property type="entry name" value="mitogen-activated protein kinase kinase 3"/>
    <property type="match status" value="1"/>
</dbReference>
<sequence length="369" mass="40685">MTHRALNQHPVHPASRTNMISTPSSSASSATSSPSTRGPGKRNAPMLSLSRLGVGSSLKSAFSDFSQYIDPSGKLNFGGKAVLHRAGVEFHGGHSYQIEMSQLTALEELGKGQYGTVRRVRHEPTGVEMAMKEIRLELDKSKLDGIIMELDVLHKSTSPFIVDFYGAFFVESTVYYCMEYMDAGSLDKLEAADGLPEAVLARTVWCVVKGLMFLKEELSIIHRDVKPTNILVNTKGEVKLCDFGVSGQLEKSLAKTNIGCQPYMAPERITPSTNSTYTVASDVWSLGLSIVEMGLGRYPYANESSVFAQITAIVQNDPPKLPEDKFSAECRDFVARCLDKVPTRRPTYRQLLRHPWLARFENPDGEGAK</sequence>
<keyword evidence="2" id="KW-0597">Phosphoprotein</keyword>
<dbReference type="PROSITE" id="PS00107">
    <property type="entry name" value="PROTEIN_KINASE_ATP"/>
    <property type="match status" value="1"/>
</dbReference>
<dbReference type="EMBL" id="KQ965736">
    <property type="protein sequence ID" value="KXS20300.1"/>
    <property type="molecule type" value="Genomic_DNA"/>
</dbReference>
<dbReference type="GO" id="GO:0004708">
    <property type="term" value="F:MAP kinase kinase activity"/>
    <property type="evidence" value="ECO:0007669"/>
    <property type="project" value="UniProtKB-EC"/>
</dbReference>
<dbReference type="GO" id="GO:0005524">
    <property type="term" value="F:ATP binding"/>
    <property type="evidence" value="ECO:0007669"/>
    <property type="project" value="UniProtKB-UniRule"/>
</dbReference>
<evidence type="ECO:0000256" key="5">
    <source>
        <dbReference type="ARBA" id="ARBA00022777"/>
    </source>
</evidence>
<dbReference type="GO" id="GO:0004596">
    <property type="term" value="F:protein-N-terminal amino-acid acetyltransferase activity"/>
    <property type="evidence" value="ECO:0007669"/>
    <property type="project" value="EnsemblFungi"/>
</dbReference>
<feature type="region of interest" description="Disordered" evidence="14">
    <location>
        <begin position="1"/>
        <end position="47"/>
    </location>
</feature>
<dbReference type="SUPFAM" id="SSF56112">
    <property type="entry name" value="Protein kinase-like (PK-like)"/>
    <property type="match status" value="1"/>
</dbReference>
<dbReference type="GO" id="GO:0005935">
    <property type="term" value="C:cellular bud neck"/>
    <property type="evidence" value="ECO:0007669"/>
    <property type="project" value="EnsemblFungi"/>
</dbReference>
<dbReference type="GO" id="GO:0007232">
    <property type="term" value="P:osmosensory signaling pathway via Sho1 osmosensor"/>
    <property type="evidence" value="ECO:0007669"/>
    <property type="project" value="EnsemblFungi"/>
</dbReference>
<organism evidence="16 17">
    <name type="scientific">Gonapodya prolifera (strain JEL478)</name>
    <name type="common">Monoblepharis prolifera</name>
    <dbReference type="NCBI Taxonomy" id="1344416"/>
    <lineage>
        <taxon>Eukaryota</taxon>
        <taxon>Fungi</taxon>
        <taxon>Fungi incertae sedis</taxon>
        <taxon>Chytridiomycota</taxon>
        <taxon>Chytridiomycota incertae sedis</taxon>
        <taxon>Monoblepharidomycetes</taxon>
        <taxon>Monoblepharidales</taxon>
        <taxon>Gonapodyaceae</taxon>
        <taxon>Gonapodya</taxon>
    </lineage>
</organism>
<feature type="compositionally biased region" description="Low complexity" evidence="14">
    <location>
        <begin position="21"/>
        <end position="36"/>
    </location>
</feature>
<evidence type="ECO:0000256" key="9">
    <source>
        <dbReference type="ARBA" id="ARBA00049014"/>
    </source>
</evidence>
<keyword evidence="3" id="KW-0808">Transferase</keyword>
<dbReference type="Gene3D" id="3.30.200.20">
    <property type="entry name" value="Phosphorylase Kinase, domain 1"/>
    <property type="match status" value="1"/>
</dbReference>
<comment type="catalytic activity">
    <reaction evidence="11">
        <text>L-tyrosyl-[protein] + ATP = O-phospho-L-tyrosyl-[protein] + ADP + H(+)</text>
        <dbReference type="Rhea" id="RHEA:10596"/>
        <dbReference type="Rhea" id="RHEA-COMP:10136"/>
        <dbReference type="Rhea" id="RHEA-COMP:20101"/>
        <dbReference type="ChEBI" id="CHEBI:15378"/>
        <dbReference type="ChEBI" id="CHEBI:30616"/>
        <dbReference type="ChEBI" id="CHEBI:46858"/>
        <dbReference type="ChEBI" id="CHEBI:61978"/>
        <dbReference type="ChEBI" id="CHEBI:456216"/>
        <dbReference type="EC" id="2.7.12.2"/>
    </reaction>
</comment>
<dbReference type="PROSITE" id="PS50011">
    <property type="entry name" value="PROTEIN_KINASE_DOM"/>
    <property type="match status" value="1"/>
</dbReference>
<name>A0A139AU82_GONPJ</name>
<reference evidence="16 17" key="1">
    <citation type="journal article" date="2015" name="Genome Biol. Evol.">
        <title>Phylogenomic analyses indicate that early fungi evolved digesting cell walls of algal ancestors of land plants.</title>
        <authorList>
            <person name="Chang Y."/>
            <person name="Wang S."/>
            <person name="Sekimoto S."/>
            <person name="Aerts A.L."/>
            <person name="Choi C."/>
            <person name="Clum A."/>
            <person name="LaButti K.M."/>
            <person name="Lindquist E.A."/>
            <person name="Yee Ngan C."/>
            <person name="Ohm R.A."/>
            <person name="Salamov A.A."/>
            <person name="Grigoriev I.V."/>
            <person name="Spatafora J.W."/>
            <person name="Berbee M.L."/>
        </authorList>
    </citation>
    <scope>NUCLEOTIDE SEQUENCE [LARGE SCALE GENOMIC DNA]</scope>
    <source>
        <strain evidence="16 17">JEL478</strain>
    </source>
</reference>
<dbReference type="PROSITE" id="PS00108">
    <property type="entry name" value="PROTEIN_KINASE_ST"/>
    <property type="match status" value="1"/>
</dbReference>
<dbReference type="GO" id="GO:1990315">
    <property type="term" value="C:Mcs4 RR-MAPKKK complex"/>
    <property type="evidence" value="ECO:0007669"/>
    <property type="project" value="EnsemblFungi"/>
</dbReference>
<dbReference type="EC" id="2.7.12.2" evidence="8"/>
<keyword evidence="17" id="KW-1185">Reference proteome</keyword>
<dbReference type="Gene3D" id="1.10.510.10">
    <property type="entry name" value="Transferase(Phosphotransferase) domain 1"/>
    <property type="match status" value="1"/>
</dbReference>
<comment type="catalytic activity">
    <reaction evidence="10">
        <text>L-threonyl-[protein] + ATP = O-phospho-L-threonyl-[protein] + ADP + H(+)</text>
        <dbReference type="Rhea" id="RHEA:46608"/>
        <dbReference type="Rhea" id="RHEA-COMP:11060"/>
        <dbReference type="Rhea" id="RHEA-COMP:11605"/>
        <dbReference type="ChEBI" id="CHEBI:15378"/>
        <dbReference type="ChEBI" id="CHEBI:30013"/>
        <dbReference type="ChEBI" id="CHEBI:30616"/>
        <dbReference type="ChEBI" id="CHEBI:61977"/>
        <dbReference type="ChEBI" id="CHEBI:456216"/>
        <dbReference type="EC" id="2.7.12.2"/>
    </reaction>
</comment>
<dbReference type="InterPro" id="IPR017441">
    <property type="entry name" value="Protein_kinase_ATP_BS"/>
</dbReference>
<dbReference type="GO" id="GO:0006606">
    <property type="term" value="P:protein import into nucleus"/>
    <property type="evidence" value="ECO:0007669"/>
    <property type="project" value="EnsemblFungi"/>
</dbReference>
<dbReference type="Proteomes" id="UP000070544">
    <property type="component" value="Unassembled WGS sequence"/>
</dbReference>
<dbReference type="PANTHER" id="PTHR48013">
    <property type="entry name" value="DUAL SPECIFICITY MITOGEN-ACTIVATED PROTEIN KINASE KINASE 5-RELATED"/>
    <property type="match status" value="1"/>
</dbReference>
<evidence type="ECO:0000256" key="12">
    <source>
        <dbReference type="PROSITE-ProRule" id="PRU10141"/>
    </source>
</evidence>
<evidence type="ECO:0000313" key="16">
    <source>
        <dbReference type="EMBL" id="KXS20300.1"/>
    </source>
</evidence>
<dbReference type="InterPro" id="IPR008271">
    <property type="entry name" value="Ser/Thr_kinase_AS"/>
</dbReference>
<dbReference type="GO" id="GO:0071474">
    <property type="term" value="P:cellular hyperosmotic response"/>
    <property type="evidence" value="ECO:0007669"/>
    <property type="project" value="EnsemblFungi"/>
</dbReference>
<comment type="similarity">
    <text evidence="7">Belongs to the protein kinase superfamily. STE Ser/Thr protein kinase family. MAP kinase kinase subfamily.</text>
</comment>
<dbReference type="GO" id="GO:0004674">
    <property type="term" value="F:protein serine/threonine kinase activity"/>
    <property type="evidence" value="ECO:0007669"/>
    <property type="project" value="UniProtKB-KW"/>
</dbReference>
<feature type="binding site" evidence="12">
    <location>
        <position position="132"/>
    </location>
    <ligand>
        <name>ATP</name>
        <dbReference type="ChEBI" id="CHEBI:30616"/>
    </ligand>
</feature>
<evidence type="ECO:0000256" key="14">
    <source>
        <dbReference type="SAM" id="MobiDB-lite"/>
    </source>
</evidence>
<dbReference type="InterPro" id="IPR011009">
    <property type="entry name" value="Kinase-like_dom_sf"/>
</dbReference>
<dbReference type="GO" id="GO:0031416">
    <property type="term" value="C:NatB complex"/>
    <property type="evidence" value="ECO:0007669"/>
    <property type="project" value="EnsemblFungi"/>
</dbReference>
<evidence type="ECO:0000256" key="13">
    <source>
        <dbReference type="RuleBase" id="RU000304"/>
    </source>
</evidence>
<evidence type="ECO:0000256" key="7">
    <source>
        <dbReference type="ARBA" id="ARBA00038035"/>
    </source>
</evidence>
<dbReference type="STRING" id="1344416.A0A139AU82"/>
<keyword evidence="5 16" id="KW-0418">Kinase</keyword>
<dbReference type="GO" id="GO:0016239">
    <property type="term" value="P:positive regulation of macroautophagy"/>
    <property type="evidence" value="ECO:0007669"/>
    <property type="project" value="EnsemblFungi"/>
</dbReference>
<evidence type="ECO:0000256" key="8">
    <source>
        <dbReference type="ARBA" id="ARBA00038999"/>
    </source>
</evidence>
<evidence type="ECO:0000256" key="6">
    <source>
        <dbReference type="ARBA" id="ARBA00022840"/>
    </source>
</evidence>
<comment type="catalytic activity">
    <reaction evidence="9">
        <text>L-seryl-[protein] + ATP = O-phospho-L-seryl-[protein] + ADP + H(+)</text>
        <dbReference type="Rhea" id="RHEA:17989"/>
        <dbReference type="Rhea" id="RHEA-COMP:9863"/>
        <dbReference type="Rhea" id="RHEA-COMP:11604"/>
        <dbReference type="ChEBI" id="CHEBI:15378"/>
        <dbReference type="ChEBI" id="CHEBI:29999"/>
        <dbReference type="ChEBI" id="CHEBI:30616"/>
        <dbReference type="ChEBI" id="CHEBI:83421"/>
        <dbReference type="ChEBI" id="CHEBI:456216"/>
        <dbReference type="EC" id="2.7.12.2"/>
    </reaction>
</comment>
<dbReference type="FunFam" id="3.30.200.20:FF:000341">
    <property type="entry name" value="MAP kinase kinase PBS2"/>
    <property type="match status" value="1"/>
</dbReference>
<evidence type="ECO:0000256" key="10">
    <source>
        <dbReference type="ARBA" id="ARBA00049299"/>
    </source>
</evidence>
<evidence type="ECO:0000256" key="2">
    <source>
        <dbReference type="ARBA" id="ARBA00022553"/>
    </source>
</evidence>
<evidence type="ECO:0000256" key="11">
    <source>
        <dbReference type="ARBA" id="ARBA00051693"/>
    </source>
</evidence>